<feature type="region of interest" description="Disordered" evidence="1">
    <location>
        <begin position="57"/>
        <end position="135"/>
    </location>
</feature>
<accession>A0A2V0RC64</accession>
<reference evidence="2" key="1">
    <citation type="submission" date="2017-04" db="EMBL/GenBank/DDBJ databases">
        <title>Unveiling RNA virosphere associated with marine microorganisms.</title>
        <authorList>
            <person name="Urayama S."/>
            <person name="Takaki Y."/>
            <person name="Nishi S."/>
            <person name="Yoshida Y."/>
            <person name="Deguchi S."/>
            <person name="Takai K."/>
            <person name="Nunoura T."/>
        </authorList>
    </citation>
    <scope>NUCLEOTIDE SEQUENCE</scope>
</reference>
<dbReference type="AlphaFoldDB" id="A0A2V0RC64"/>
<feature type="compositionally biased region" description="Polar residues" evidence="1">
    <location>
        <begin position="57"/>
        <end position="68"/>
    </location>
</feature>
<sequence>MSVFNMLQNANNTPTQNSTDSMNDTEPLMERTMSSNDDVDSLFSECDALLADYESSASTPVVSPTDDTPSVFIPKPKPRLDTINEQQQVKPRFSKPVNTTSTNWKSPKNGKTTRRDNYKQERTDARYSRNTGGSGKKCVIRSRRVSTKDDGMGRTVFDDGLKPKTDSANVTSVPGMIKQLRGHFNNSSGFTITANQPLITLNEVSYSVPKCTFGHNDFMWFYDSIIDCIEKGTLDINFAPTSKLHTTDRSDLPSVDQLRKTRDFVSGHCILTCPLRSRDTDLESGRSSGRELKYNAFTRFGSYVTPMDAFDAMIDKVNFSDLSNDFTDFINATNGDYLLFIVLINKMCDELSLSQTSQLVPVLPGAMTTDLYHSLDDCNTIDTSPGSYIHNVLTNITDTTVRTKLEKRIEFVTYVQNICSTGLRTAIARGPITLTLKTLRDDEICINDELNRVRARMFTTMAIYAETIETVLK</sequence>
<proteinExistence type="predicted"/>
<feature type="compositionally biased region" description="Polar residues" evidence="1">
    <location>
        <begin position="96"/>
        <end position="110"/>
    </location>
</feature>
<evidence type="ECO:0000256" key="1">
    <source>
        <dbReference type="SAM" id="MobiDB-lite"/>
    </source>
</evidence>
<protein>
    <submittedName>
        <fullName evidence="2">Uncharacterized protein</fullName>
    </submittedName>
</protein>
<name>A0A2V0RC64_9ZZZZ</name>
<dbReference type="EMBL" id="BDQE01000203">
    <property type="protein sequence ID" value="GBH22949.1"/>
    <property type="molecule type" value="Genomic_RNA"/>
</dbReference>
<feature type="region of interest" description="Disordered" evidence="1">
    <location>
        <begin position="1"/>
        <end position="24"/>
    </location>
</feature>
<feature type="compositionally biased region" description="Basic and acidic residues" evidence="1">
    <location>
        <begin position="113"/>
        <end position="127"/>
    </location>
</feature>
<evidence type="ECO:0000313" key="2">
    <source>
        <dbReference type="EMBL" id="GBH22949.1"/>
    </source>
</evidence>
<comment type="caution">
    <text evidence="2">The sequence shown here is derived from an EMBL/GenBank/DDBJ whole genome shotgun (WGS) entry which is preliminary data.</text>
</comment>
<organism evidence="2">
    <name type="scientific">viral metagenome</name>
    <dbReference type="NCBI Taxonomy" id="1070528"/>
    <lineage>
        <taxon>unclassified sequences</taxon>
        <taxon>metagenomes</taxon>
        <taxon>organismal metagenomes</taxon>
    </lineage>
</organism>